<reference evidence="1" key="1">
    <citation type="submission" date="2020-01" db="EMBL/GenBank/DDBJ databases">
        <authorList>
            <person name="Mishra B."/>
        </authorList>
    </citation>
    <scope>NUCLEOTIDE SEQUENCE [LARGE SCALE GENOMIC DNA]</scope>
</reference>
<dbReference type="Proteomes" id="UP000467841">
    <property type="component" value="Unassembled WGS sequence"/>
</dbReference>
<keyword evidence="2" id="KW-1185">Reference proteome</keyword>
<evidence type="ECO:0000313" key="2">
    <source>
        <dbReference type="Proteomes" id="UP000467841"/>
    </source>
</evidence>
<proteinExistence type="predicted"/>
<dbReference type="EMBL" id="CACVBM020000233">
    <property type="protein sequence ID" value="CAA7016595.1"/>
    <property type="molecule type" value="Genomic_DNA"/>
</dbReference>
<dbReference type="OrthoDB" id="202537at2759"/>
<comment type="caution">
    <text evidence="1">The sequence shown here is derived from an EMBL/GenBank/DDBJ whole genome shotgun (WGS) entry which is preliminary data.</text>
</comment>
<protein>
    <submittedName>
        <fullName evidence="1">Uncharacterized protein</fullName>
    </submittedName>
</protein>
<sequence length="111" mass="12441">MNGKYAYILVIPCQLSQTLQLYISNVVLRSLCVETSSFGKPGEIMKQVLKISLDDELMTNMIFTRSADVEILFHVRGLDKADFIKPDWTDPQLICSQKNAASSVESVVEVL</sequence>
<dbReference type="AlphaFoldDB" id="A0A6D2HTR6"/>
<name>A0A6D2HTR6_9BRAS</name>
<dbReference type="Gene3D" id="2.60.120.560">
    <property type="entry name" value="Exo-inulinase, domain 1"/>
    <property type="match status" value="1"/>
</dbReference>
<gene>
    <name evidence="1" type="ORF">MERR_LOCUS3830</name>
</gene>
<evidence type="ECO:0000313" key="1">
    <source>
        <dbReference type="EMBL" id="CAA7016595.1"/>
    </source>
</evidence>
<organism evidence="1 2">
    <name type="scientific">Microthlaspi erraticum</name>
    <dbReference type="NCBI Taxonomy" id="1685480"/>
    <lineage>
        <taxon>Eukaryota</taxon>
        <taxon>Viridiplantae</taxon>
        <taxon>Streptophyta</taxon>
        <taxon>Embryophyta</taxon>
        <taxon>Tracheophyta</taxon>
        <taxon>Spermatophyta</taxon>
        <taxon>Magnoliopsida</taxon>
        <taxon>eudicotyledons</taxon>
        <taxon>Gunneridae</taxon>
        <taxon>Pentapetalae</taxon>
        <taxon>rosids</taxon>
        <taxon>malvids</taxon>
        <taxon>Brassicales</taxon>
        <taxon>Brassicaceae</taxon>
        <taxon>Coluteocarpeae</taxon>
        <taxon>Microthlaspi</taxon>
    </lineage>
</organism>
<accession>A0A6D2HTR6</accession>